<keyword evidence="2" id="KW-0804">Transcription</keyword>
<evidence type="ECO:0000313" key="5">
    <source>
        <dbReference type="Proteomes" id="UP001469365"/>
    </source>
</evidence>
<dbReference type="Gene3D" id="1.10.10.10">
    <property type="entry name" value="Winged helix-like DNA-binding domain superfamily/Winged helix DNA-binding domain"/>
    <property type="match status" value="1"/>
</dbReference>
<dbReference type="RefSeq" id="WP_341416134.1">
    <property type="nucleotide sequence ID" value="NZ_JBBPCC010000008.1"/>
</dbReference>
<dbReference type="InterPro" id="IPR013196">
    <property type="entry name" value="HTH_11"/>
</dbReference>
<comment type="caution">
    <text evidence="4">The sequence shown here is derived from an EMBL/GenBank/DDBJ whole genome shotgun (WGS) entry which is preliminary data.</text>
</comment>
<proteinExistence type="predicted"/>
<dbReference type="InterPro" id="IPR036390">
    <property type="entry name" value="WH_DNA-bd_sf"/>
</dbReference>
<dbReference type="InterPro" id="IPR026881">
    <property type="entry name" value="WYL_dom"/>
</dbReference>
<dbReference type="InterPro" id="IPR001034">
    <property type="entry name" value="DeoR_HTH"/>
</dbReference>
<keyword evidence="5" id="KW-1185">Reference proteome</keyword>
<dbReference type="InterPro" id="IPR028349">
    <property type="entry name" value="PafC-like"/>
</dbReference>
<dbReference type="SUPFAM" id="SSF46785">
    <property type="entry name" value="Winged helix' DNA-binding domain"/>
    <property type="match status" value="1"/>
</dbReference>
<evidence type="ECO:0000313" key="4">
    <source>
        <dbReference type="EMBL" id="MEK8129035.1"/>
    </source>
</evidence>
<keyword evidence="1" id="KW-0805">Transcription regulation</keyword>
<organism evidence="4 5">
    <name type="scientific">Paenibacillus filicis</name>
    <dbReference type="NCBI Taxonomy" id="669464"/>
    <lineage>
        <taxon>Bacteria</taxon>
        <taxon>Bacillati</taxon>
        <taxon>Bacillota</taxon>
        <taxon>Bacilli</taxon>
        <taxon>Bacillales</taxon>
        <taxon>Paenibacillaceae</taxon>
        <taxon>Paenibacillus</taxon>
    </lineage>
</organism>
<reference evidence="4 5" key="1">
    <citation type="submission" date="2024-04" db="EMBL/GenBank/DDBJ databases">
        <title>draft genome sequnece of Paenibacillus filicis.</title>
        <authorList>
            <person name="Kim D.-U."/>
        </authorList>
    </citation>
    <scope>NUCLEOTIDE SEQUENCE [LARGE SCALE GENOMIC DNA]</scope>
    <source>
        <strain evidence="4 5">KACC14197</strain>
    </source>
</reference>
<dbReference type="Pfam" id="PF25583">
    <property type="entry name" value="WCX"/>
    <property type="match status" value="1"/>
</dbReference>
<name>A0ABU9DJJ2_9BACL</name>
<dbReference type="Pfam" id="PF08279">
    <property type="entry name" value="HTH_11"/>
    <property type="match status" value="1"/>
</dbReference>
<dbReference type="Pfam" id="PF13280">
    <property type="entry name" value="WYL"/>
    <property type="match status" value="1"/>
</dbReference>
<dbReference type="InterPro" id="IPR051534">
    <property type="entry name" value="CBASS_pafABC_assoc_protein"/>
</dbReference>
<protein>
    <submittedName>
        <fullName evidence="4">YafY family protein</fullName>
    </submittedName>
</protein>
<dbReference type="InterPro" id="IPR036388">
    <property type="entry name" value="WH-like_DNA-bd_sf"/>
</dbReference>
<dbReference type="PANTHER" id="PTHR34580">
    <property type="match status" value="1"/>
</dbReference>
<dbReference type="InterPro" id="IPR057727">
    <property type="entry name" value="WCX_dom"/>
</dbReference>
<dbReference type="PROSITE" id="PS52050">
    <property type="entry name" value="WYL"/>
    <property type="match status" value="1"/>
</dbReference>
<feature type="domain" description="HTH deoR-type" evidence="3">
    <location>
        <begin position="2"/>
        <end position="57"/>
    </location>
</feature>
<evidence type="ECO:0000256" key="2">
    <source>
        <dbReference type="ARBA" id="ARBA00023163"/>
    </source>
</evidence>
<dbReference type="PANTHER" id="PTHR34580:SF1">
    <property type="entry name" value="PROTEIN PAFC"/>
    <property type="match status" value="1"/>
</dbReference>
<dbReference type="EMBL" id="JBBPCC010000008">
    <property type="protein sequence ID" value="MEK8129035.1"/>
    <property type="molecule type" value="Genomic_DNA"/>
</dbReference>
<sequence length="315" mass="35854">MKIDRLLAMTVLLLNRQRVSAKELAERFEVSTKTIYRDMDTLSQSGIPVLAHQGTSGGFEIMEEYTIARQFLTLSEIEAIVAAVKGINTVMNDQVFATLLDKVKAQLSKADRVATGQPRTGIVFDFNPWGQGAGASDKANKLRQAIESHSLVSFQYTNMNGAESERVIEPAVLILKGYIWYVHAYCTMRGEFRVFRLSRMKNLQVLDQPFIRRQVPSLEAYAWDPQWSQDIKEEMVFTFSPRVGYRVGDAFPPELLTYRDDGSIQLHGRFPADEWLYGMLLSYGEHVHVEQPEHVAAEVVSRAQKIVERYAKVDR</sequence>
<dbReference type="SMART" id="SM00420">
    <property type="entry name" value="HTH_DEOR"/>
    <property type="match status" value="1"/>
</dbReference>
<dbReference type="Proteomes" id="UP001469365">
    <property type="component" value="Unassembled WGS sequence"/>
</dbReference>
<dbReference type="PIRSF" id="PIRSF016838">
    <property type="entry name" value="PafC"/>
    <property type="match status" value="1"/>
</dbReference>
<dbReference type="PROSITE" id="PS51000">
    <property type="entry name" value="HTH_DEOR_2"/>
    <property type="match status" value="1"/>
</dbReference>
<evidence type="ECO:0000256" key="1">
    <source>
        <dbReference type="ARBA" id="ARBA00023015"/>
    </source>
</evidence>
<accession>A0ABU9DJJ2</accession>
<evidence type="ECO:0000259" key="3">
    <source>
        <dbReference type="PROSITE" id="PS51000"/>
    </source>
</evidence>
<gene>
    <name evidence="4" type="ORF">WMW72_14115</name>
</gene>